<feature type="binding site" evidence="9">
    <location>
        <position position="229"/>
    </location>
    <ligand>
        <name>Zn(2+)</name>
        <dbReference type="ChEBI" id="CHEBI:29105"/>
        <label>3</label>
    </ligand>
</feature>
<evidence type="ECO:0000256" key="3">
    <source>
        <dbReference type="ARBA" id="ARBA00022723"/>
    </source>
</evidence>
<keyword evidence="4 9" id="KW-0255">Endonuclease</keyword>
<dbReference type="GO" id="GO:0006284">
    <property type="term" value="P:base-excision repair"/>
    <property type="evidence" value="ECO:0007669"/>
    <property type="project" value="TreeGrafter"/>
</dbReference>
<dbReference type="EMBL" id="VISQ01000001">
    <property type="protein sequence ID" value="TVZ71179.1"/>
    <property type="molecule type" value="Genomic_DNA"/>
</dbReference>
<evidence type="ECO:0000256" key="1">
    <source>
        <dbReference type="ARBA" id="ARBA00005340"/>
    </source>
</evidence>
<dbReference type="EC" id="3.1.21.2" evidence="9"/>
<evidence type="ECO:0000256" key="6">
    <source>
        <dbReference type="ARBA" id="ARBA00022801"/>
    </source>
</evidence>
<feature type="binding site" evidence="9">
    <location>
        <position position="216"/>
    </location>
    <ligand>
        <name>Zn(2+)</name>
        <dbReference type="ChEBI" id="CHEBI:29105"/>
        <label>2</label>
    </ligand>
</feature>
<comment type="caution">
    <text evidence="11">The sequence shown here is derived from an EMBL/GenBank/DDBJ whole genome shotgun (WGS) entry which is preliminary data.</text>
</comment>
<keyword evidence="5 9" id="KW-0227">DNA damage</keyword>
<feature type="binding site" evidence="9">
    <location>
        <position position="109"/>
    </location>
    <ligand>
        <name>Zn(2+)</name>
        <dbReference type="ChEBI" id="CHEBI:29105"/>
        <label>1</label>
    </ligand>
</feature>
<evidence type="ECO:0000256" key="8">
    <source>
        <dbReference type="ARBA" id="ARBA00023204"/>
    </source>
</evidence>
<dbReference type="InterPro" id="IPR018246">
    <property type="entry name" value="AP_endonuc_F2_Zn_BS"/>
</dbReference>
<feature type="domain" description="Xylose isomerase-like TIM barrel" evidence="10">
    <location>
        <begin position="20"/>
        <end position="277"/>
    </location>
</feature>
<feature type="binding site" evidence="9">
    <location>
        <position position="145"/>
    </location>
    <ligand>
        <name>Zn(2+)</name>
        <dbReference type="ChEBI" id="CHEBI:29105"/>
        <label>2</label>
    </ligand>
</feature>
<feature type="binding site" evidence="9">
    <location>
        <position position="145"/>
    </location>
    <ligand>
        <name>Zn(2+)</name>
        <dbReference type="ChEBI" id="CHEBI:29105"/>
        <label>1</label>
    </ligand>
</feature>
<dbReference type="AlphaFoldDB" id="A0A542D0T2"/>
<dbReference type="SUPFAM" id="SSF51658">
    <property type="entry name" value="Xylose isomerase-like"/>
    <property type="match status" value="1"/>
</dbReference>
<sequence>MKFVGAHVSASGGVDQAVIRAHELEATAFALFTKNQRQWKAAPLSADVIDRFKSACAQYGYGPEQILPHDSYLINLGHPVTEALEKSREAFLDEIQRCEQLGLTLLNFHPGSHLMQIDEDKCLARIAESINIVLDKTQGVTAVIENTAGQGSNLGFKFEHLAAIIDGVEDKSRVGVCIDTCHAFAAGYDLRTEEHCQKTFKELGDVVGFNYLRGMHLNDAKSEFNSRVDRHHSLGEGNIGKTVFSYIMRDERFDNIPLILETVNPDIWAEEIAWLKAQQ</sequence>
<feature type="binding site" evidence="9">
    <location>
        <position position="231"/>
    </location>
    <ligand>
        <name>Zn(2+)</name>
        <dbReference type="ChEBI" id="CHEBI:29105"/>
        <label>3</label>
    </ligand>
</feature>
<feature type="binding site" evidence="9">
    <location>
        <position position="182"/>
    </location>
    <ligand>
        <name>Zn(2+)</name>
        <dbReference type="ChEBI" id="CHEBI:29105"/>
        <label>3</label>
    </ligand>
</feature>
<comment type="catalytic activity">
    <reaction evidence="9">
        <text>Endonucleolytic cleavage to 5'-phosphooligonucleotide end-products.</text>
        <dbReference type="EC" id="3.1.21.2"/>
    </reaction>
</comment>
<dbReference type="InterPro" id="IPR036237">
    <property type="entry name" value="Xyl_isomerase-like_sf"/>
</dbReference>
<keyword evidence="2 9" id="KW-0540">Nuclease</keyword>
<comment type="function">
    <text evidence="9">Endonuclease IV plays a role in DNA repair. It cleaves phosphodiester bonds at apurinic or apyrimidinic (AP) sites, generating a 3'-hydroxyl group and a 5'-terminal sugar phosphate.</text>
</comment>
<keyword evidence="8 9" id="KW-0234">DNA repair</keyword>
<evidence type="ECO:0000256" key="4">
    <source>
        <dbReference type="ARBA" id="ARBA00022759"/>
    </source>
</evidence>
<organism evidence="11">
    <name type="scientific">Serratia fonticola</name>
    <dbReference type="NCBI Taxonomy" id="47917"/>
    <lineage>
        <taxon>Bacteria</taxon>
        <taxon>Pseudomonadati</taxon>
        <taxon>Pseudomonadota</taxon>
        <taxon>Gammaproteobacteria</taxon>
        <taxon>Enterobacterales</taxon>
        <taxon>Yersiniaceae</taxon>
        <taxon>Serratia</taxon>
    </lineage>
</organism>
<evidence type="ECO:0000256" key="5">
    <source>
        <dbReference type="ARBA" id="ARBA00022763"/>
    </source>
</evidence>
<dbReference type="Pfam" id="PF01261">
    <property type="entry name" value="AP_endonuc_2"/>
    <property type="match status" value="1"/>
</dbReference>
<dbReference type="PROSITE" id="PS00731">
    <property type="entry name" value="AP_NUCLEASE_F2_3"/>
    <property type="match status" value="1"/>
</dbReference>
<dbReference type="PANTHER" id="PTHR21445:SF0">
    <property type="entry name" value="APURINIC-APYRIMIDINIC ENDONUCLEASE"/>
    <property type="match status" value="1"/>
</dbReference>
<evidence type="ECO:0000256" key="2">
    <source>
        <dbReference type="ARBA" id="ARBA00022722"/>
    </source>
</evidence>
<proteinExistence type="inferred from homology"/>
<name>A0A542D0T2_SERFO</name>
<evidence type="ECO:0000256" key="9">
    <source>
        <dbReference type="HAMAP-Rule" id="MF_00152"/>
    </source>
</evidence>
<dbReference type="GO" id="GO:0008270">
    <property type="term" value="F:zinc ion binding"/>
    <property type="evidence" value="ECO:0007669"/>
    <property type="project" value="UniProtKB-UniRule"/>
</dbReference>
<feature type="binding site" evidence="9">
    <location>
        <position position="179"/>
    </location>
    <ligand>
        <name>Zn(2+)</name>
        <dbReference type="ChEBI" id="CHEBI:29105"/>
        <label>2</label>
    </ligand>
</feature>
<dbReference type="GO" id="GO:0008081">
    <property type="term" value="F:phosphoric diester hydrolase activity"/>
    <property type="evidence" value="ECO:0007669"/>
    <property type="project" value="TreeGrafter"/>
</dbReference>
<evidence type="ECO:0000313" key="11">
    <source>
        <dbReference type="EMBL" id="TVZ71179.1"/>
    </source>
</evidence>
<dbReference type="Gene3D" id="3.20.20.150">
    <property type="entry name" value="Divalent-metal-dependent TIM barrel enzymes"/>
    <property type="match status" value="1"/>
</dbReference>
<evidence type="ECO:0000256" key="7">
    <source>
        <dbReference type="ARBA" id="ARBA00022833"/>
    </source>
</evidence>
<dbReference type="PROSITE" id="PS00729">
    <property type="entry name" value="AP_NUCLEASE_F2_1"/>
    <property type="match status" value="1"/>
</dbReference>
<dbReference type="NCBIfam" id="NF002199">
    <property type="entry name" value="PRK01060.1-4"/>
    <property type="match status" value="1"/>
</dbReference>
<dbReference type="GO" id="GO:0008833">
    <property type="term" value="F:deoxyribonuclease IV (phage-T4-induced) activity"/>
    <property type="evidence" value="ECO:0007669"/>
    <property type="project" value="UniProtKB-UniRule"/>
</dbReference>
<accession>A0A542D0T2</accession>
<dbReference type="PROSITE" id="PS51432">
    <property type="entry name" value="AP_NUCLEASE_F2_4"/>
    <property type="match status" value="1"/>
</dbReference>
<dbReference type="HAMAP" id="MF_00152">
    <property type="entry name" value="Nfo"/>
    <property type="match status" value="1"/>
</dbReference>
<dbReference type="InterPro" id="IPR013022">
    <property type="entry name" value="Xyl_isomerase-like_TIM-brl"/>
</dbReference>
<keyword evidence="6 9" id="KW-0378">Hydrolase</keyword>
<dbReference type="NCBIfam" id="TIGR00587">
    <property type="entry name" value="nfo"/>
    <property type="match status" value="1"/>
</dbReference>
<dbReference type="PANTHER" id="PTHR21445">
    <property type="entry name" value="ENDONUCLEASE IV ENDODEOXYRIBONUCLEASE IV"/>
    <property type="match status" value="1"/>
</dbReference>
<dbReference type="InterPro" id="IPR001719">
    <property type="entry name" value="AP_endonuc_2"/>
</dbReference>
<dbReference type="CDD" id="cd00019">
    <property type="entry name" value="AP2Ec"/>
    <property type="match status" value="1"/>
</dbReference>
<reference evidence="11" key="1">
    <citation type="submission" date="2019-06" db="EMBL/GenBank/DDBJ databases">
        <authorList>
            <person name="Deangelis K."/>
            <person name="Huntemann M."/>
            <person name="Clum A."/>
            <person name="Pillay M."/>
            <person name="Palaniappan K."/>
            <person name="Varghese N."/>
            <person name="Mikhailova N."/>
            <person name="Stamatis D."/>
            <person name="Reddy T."/>
            <person name="Daum C."/>
            <person name="Shapiro N."/>
            <person name="Ivanova N."/>
            <person name="Kyrpides N."/>
            <person name="Woyke T."/>
        </authorList>
    </citation>
    <scope>NUCLEOTIDE SEQUENCE [LARGE SCALE GENOMIC DNA]</scope>
    <source>
        <strain evidence="11">128R</strain>
    </source>
</reference>
<dbReference type="GO" id="GO:0003906">
    <property type="term" value="F:DNA-(apurinic or apyrimidinic site) endonuclease activity"/>
    <property type="evidence" value="ECO:0007669"/>
    <property type="project" value="TreeGrafter"/>
</dbReference>
<feature type="binding site" evidence="9">
    <location>
        <position position="261"/>
    </location>
    <ligand>
        <name>Zn(2+)</name>
        <dbReference type="ChEBI" id="CHEBI:29105"/>
        <label>2</label>
    </ligand>
</feature>
<protein>
    <recommendedName>
        <fullName evidence="9">Probable endonuclease 4</fullName>
        <ecNumber evidence="9">3.1.21.2</ecNumber>
    </recommendedName>
    <alternativeName>
        <fullName evidence="9">Endodeoxyribonuclease IV</fullName>
    </alternativeName>
    <alternativeName>
        <fullName evidence="9">Endonuclease IV</fullName>
    </alternativeName>
</protein>
<gene>
    <name evidence="9" type="primary">nfo</name>
    <name evidence="11" type="ORF">FHU10_3797</name>
</gene>
<dbReference type="SMART" id="SM00518">
    <property type="entry name" value="AP2Ec"/>
    <property type="match status" value="1"/>
</dbReference>
<keyword evidence="7 9" id="KW-0862">Zinc</keyword>
<feature type="binding site" evidence="9">
    <location>
        <position position="69"/>
    </location>
    <ligand>
        <name>Zn(2+)</name>
        <dbReference type="ChEBI" id="CHEBI:29105"/>
        <label>1</label>
    </ligand>
</feature>
<evidence type="ECO:0000259" key="10">
    <source>
        <dbReference type="Pfam" id="PF01261"/>
    </source>
</evidence>
<reference evidence="11" key="2">
    <citation type="submission" date="2019-08" db="EMBL/GenBank/DDBJ databases">
        <title>Investigation of anaerobic lignin degradation for improved lignocellulosic biofuels.</title>
        <authorList>
            <person name="Deangelis K.PhD."/>
        </authorList>
    </citation>
    <scope>NUCLEOTIDE SEQUENCE [LARGE SCALE GENOMIC DNA]</scope>
    <source>
        <strain evidence="11">128R</strain>
    </source>
</reference>
<dbReference type="OrthoDB" id="9805666at2"/>
<dbReference type="PROSITE" id="PS00730">
    <property type="entry name" value="AP_NUCLEASE_F2_2"/>
    <property type="match status" value="1"/>
</dbReference>
<dbReference type="GO" id="GO:0003677">
    <property type="term" value="F:DNA binding"/>
    <property type="evidence" value="ECO:0007669"/>
    <property type="project" value="InterPro"/>
</dbReference>
<keyword evidence="3 9" id="KW-0479">Metal-binding</keyword>
<dbReference type="FunFam" id="3.20.20.150:FF:000001">
    <property type="entry name" value="Probable endonuclease 4"/>
    <property type="match status" value="1"/>
</dbReference>
<comment type="cofactor">
    <cofactor evidence="9">
        <name>Zn(2+)</name>
        <dbReference type="ChEBI" id="CHEBI:29105"/>
    </cofactor>
    <text evidence="9">Binds 3 Zn(2+) ions.</text>
</comment>
<comment type="similarity">
    <text evidence="1 9">Belongs to the AP endonuclease 2 family.</text>
</comment>